<name>A0A8B9RUP9_9AVES</name>
<reference evidence="3" key="2">
    <citation type="submission" date="2025-09" db="UniProtKB">
        <authorList>
            <consortium name="Ensembl"/>
        </authorList>
    </citation>
    <scope>IDENTIFICATION</scope>
</reference>
<feature type="compositionally biased region" description="Low complexity" evidence="2">
    <location>
        <begin position="242"/>
        <end position="252"/>
    </location>
</feature>
<reference evidence="3" key="1">
    <citation type="submission" date="2025-08" db="UniProtKB">
        <authorList>
            <consortium name="Ensembl"/>
        </authorList>
    </citation>
    <scope>IDENTIFICATION</scope>
</reference>
<proteinExistence type="inferred from homology"/>
<dbReference type="Proteomes" id="UP000694541">
    <property type="component" value="Unplaced"/>
</dbReference>
<sequence length="286" mass="31151">MQEITKHFVVCHVDAPGQQAGASQFPQGYQYPSMDQLAAMLPSVVQHFGFKYVIGIGVGAGAYVLAKFALIFPDLVEGLVLMNIDPNGKGWIDWAAAKLSGLTSTLPDTVLSHLFSQEELVNNTELVQSYRQQIGSVVNQFNLQLFLNMYNSRRDLDINRPGTVPNAKTLRCPVMLVVGDNAPAEEGVMADSGGLPQVTQPGKLTEAFKYFLQGMGYIAHLKDRRLSGSTVPSASMTRLARSRTASLTSASSVDGTRPRACTHSESTEAMGQINHTMERNLMHFSV</sequence>
<dbReference type="InterPro" id="IPR029058">
    <property type="entry name" value="AB_hydrolase_fold"/>
</dbReference>
<organism evidence="3 4">
    <name type="scientific">Accipiter nisus</name>
    <name type="common">Eurasian sparrowhawk</name>
    <dbReference type="NCBI Taxonomy" id="211598"/>
    <lineage>
        <taxon>Eukaryota</taxon>
        <taxon>Metazoa</taxon>
        <taxon>Chordata</taxon>
        <taxon>Craniata</taxon>
        <taxon>Vertebrata</taxon>
        <taxon>Euteleostomi</taxon>
        <taxon>Archelosauria</taxon>
        <taxon>Archosauria</taxon>
        <taxon>Dinosauria</taxon>
        <taxon>Saurischia</taxon>
        <taxon>Theropoda</taxon>
        <taxon>Coelurosauria</taxon>
        <taxon>Aves</taxon>
        <taxon>Neognathae</taxon>
        <taxon>Neoaves</taxon>
        <taxon>Telluraves</taxon>
        <taxon>Accipitrimorphae</taxon>
        <taxon>Accipitriformes</taxon>
        <taxon>Accipitridae</taxon>
        <taxon>Accipitrinae</taxon>
        <taxon>Accipiter</taxon>
    </lineage>
</organism>
<evidence type="ECO:0000313" key="4">
    <source>
        <dbReference type="Proteomes" id="UP000694541"/>
    </source>
</evidence>
<dbReference type="PANTHER" id="PTHR11034">
    <property type="entry name" value="N-MYC DOWNSTREAM REGULATED"/>
    <property type="match status" value="1"/>
</dbReference>
<dbReference type="Pfam" id="PF03096">
    <property type="entry name" value="Ndr"/>
    <property type="match status" value="1"/>
</dbReference>
<dbReference type="Ensembl" id="ENSANIT00000012427.1">
    <property type="protein sequence ID" value="ENSANIP00000012014.1"/>
    <property type="gene ID" value="ENSANIG00000008043.1"/>
</dbReference>
<dbReference type="SUPFAM" id="SSF53474">
    <property type="entry name" value="alpha/beta-Hydrolases"/>
    <property type="match status" value="1"/>
</dbReference>
<feature type="region of interest" description="Disordered" evidence="2">
    <location>
        <begin position="242"/>
        <end position="266"/>
    </location>
</feature>
<evidence type="ECO:0000313" key="3">
    <source>
        <dbReference type="Ensembl" id="ENSANIP00000012014.1"/>
    </source>
</evidence>
<dbReference type="InterPro" id="IPR004142">
    <property type="entry name" value="NDRG"/>
</dbReference>
<accession>A0A8B9RUP9</accession>
<dbReference type="AlphaFoldDB" id="A0A8B9RUP9"/>
<keyword evidence="4" id="KW-1185">Reference proteome</keyword>
<comment type="similarity">
    <text evidence="1">Belongs to the NDRG family.</text>
</comment>
<evidence type="ECO:0000256" key="1">
    <source>
        <dbReference type="ARBA" id="ARBA00005598"/>
    </source>
</evidence>
<dbReference type="Gene3D" id="3.40.50.1820">
    <property type="entry name" value="alpha/beta hydrolase"/>
    <property type="match status" value="1"/>
</dbReference>
<evidence type="ECO:0000256" key="2">
    <source>
        <dbReference type="SAM" id="MobiDB-lite"/>
    </source>
</evidence>
<protein>
    <submittedName>
        <fullName evidence="3">NDRG family member 4</fullName>
    </submittedName>
</protein>